<proteinExistence type="predicted"/>
<dbReference type="GO" id="GO:0005829">
    <property type="term" value="C:cytosol"/>
    <property type="evidence" value="ECO:0007669"/>
    <property type="project" value="TreeGrafter"/>
</dbReference>
<dbReference type="GO" id="GO:0019284">
    <property type="term" value="P:L-methionine salvage from S-adenosylmethionine"/>
    <property type="evidence" value="ECO:0007669"/>
    <property type="project" value="TreeGrafter"/>
</dbReference>
<accession>A0A9X5LTS3</accession>
<dbReference type="Gene3D" id="3.40.50.1580">
    <property type="entry name" value="Nucleoside phosphorylase domain"/>
    <property type="match status" value="1"/>
</dbReference>
<dbReference type="InterPro" id="IPR000845">
    <property type="entry name" value="Nucleoside_phosphorylase_d"/>
</dbReference>
<dbReference type="AlphaFoldDB" id="A0A9X5LTS3"/>
<dbReference type="PANTHER" id="PTHR46832">
    <property type="entry name" value="5'-METHYLTHIOADENOSINE/S-ADENOSYLHOMOCYSTEINE NUCLEOSIDASE"/>
    <property type="match status" value="1"/>
</dbReference>
<dbReference type="GO" id="GO:0008782">
    <property type="term" value="F:adenosylhomocysteine nucleosidase activity"/>
    <property type="evidence" value="ECO:0007669"/>
    <property type="project" value="TreeGrafter"/>
</dbReference>
<feature type="domain" description="Nucleoside phosphorylase" evidence="1">
    <location>
        <begin position="2"/>
        <end position="87"/>
    </location>
</feature>
<name>A0A9X5LTS3_9ACTN</name>
<evidence type="ECO:0000259" key="1">
    <source>
        <dbReference type="Pfam" id="PF01048"/>
    </source>
</evidence>
<dbReference type="PANTHER" id="PTHR46832:SF1">
    <property type="entry name" value="5'-METHYLTHIOADENOSINE_S-ADENOSYLHOMOCYSTEINE NUCLEOSIDASE"/>
    <property type="match status" value="1"/>
</dbReference>
<protein>
    <recommendedName>
        <fullName evidence="1">Nucleoside phosphorylase domain-containing protein</fullName>
    </recommendedName>
</protein>
<comment type="caution">
    <text evidence="2">The sequence shown here is derived from an EMBL/GenBank/DDBJ whole genome shotgun (WGS) entry which is preliminary data.</text>
</comment>
<gene>
    <name evidence="2" type="ORF">L860_05580</name>
</gene>
<dbReference type="EMBL" id="JNBU01000003">
    <property type="protein sequence ID" value="OCT43215.1"/>
    <property type="molecule type" value="Genomic_DNA"/>
</dbReference>
<evidence type="ECO:0000313" key="2">
    <source>
        <dbReference type="EMBL" id="OCT43215.1"/>
    </source>
</evidence>
<dbReference type="Pfam" id="PF01048">
    <property type="entry name" value="PNP_UDP_1"/>
    <property type="match status" value="1"/>
</dbReference>
<dbReference type="RefSeq" id="WP_065860742.1">
    <property type="nucleotide sequence ID" value="NZ_JNBU02000011.1"/>
</dbReference>
<sequence length="90" mass="9381">MVVGPLASGDVFVPGDRLDAMLTDCPDAVAVDMESTAIAQVCRSFDVGFVSTRGISDLCGPAANEEHPERVEGASERAASIVVELLETES</sequence>
<organism evidence="2">
    <name type="scientific">Cutibacterium granulosum DSM 20700</name>
    <dbReference type="NCBI Taxonomy" id="1160719"/>
    <lineage>
        <taxon>Bacteria</taxon>
        <taxon>Bacillati</taxon>
        <taxon>Actinomycetota</taxon>
        <taxon>Actinomycetes</taxon>
        <taxon>Propionibacteriales</taxon>
        <taxon>Propionibacteriaceae</taxon>
        <taxon>Cutibacterium</taxon>
    </lineage>
</organism>
<dbReference type="GO" id="GO:0009116">
    <property type="term" value="P:nucleoside metabolic process"/>
    <property type="evidence" value="ECO:0007669"/>
    <property type="project" value="InterPro"/>
</dbReference>
<dbReference type="SUPFAM" id="SSF53167">
    <property type="entry name" value="Purine and uridine phosphorylases"/>
    <property type="match status" value="1"/>
</dbReference>
<dbReference type="GO" id="GO:0008930">
    <property type="term" value="F:methylthioadenosine nucleosidase activity"/>
    <property type="evidence" value="ECO:0007669"/>
    <property type="project" value="TreeGrafter"/>
</dbReference>
<dbReference type="InterPro" id="IPR035994">
    <property type="entry name" value="Nucleoside_phosphorylase_sf"/>
</dbReference>
<reference evidence="2" key="1">
    <citation type="submission" date="2014-05" db="EMBL/GenBank/DDBJ databases">
        <authorList>
            <person name="Jahns A.C."/>
            <person name="Eilers H."/>
            <person name="Alexeyev O.A."/>
        </authorList>
    </citation>
    <scope>NUCLEOTIDE SEQUENCE [LARGE SCALE GENOMIC DNA]</scope>
    <source>
        <strain evidence="2">DSM 20700</strain>
    </source>
</reference>